<reference evidence="11" key="2">
    <citation type="submission" date="2025-08" db="UniProtKB">
        <authorList>
            <consortium name="Ensembl"/>
        </authorList>
    </citation>
    <scope>IDENTIFICATION</scope>
</reference>
<feature type="region of interest" description="Disordered" evidence="10">
    <location>
        <begin position="103"/>
        <end position="134"/>
    </location>
</feature>
<dbReference type="AlphaFoldDB" id="A0AAZ3SNW8"/>
<proteinExistence type="inferred from homology"/>
<dbReference type="GeneTree" id="ENSGT00940000170371"/>
<dbReference type="GO" id="GO:0005654">
    <property type="term" value="C:nucleoplasm"/>
    <property type="evidence" value="ECO:0007669"/>
    <property type="project" value="TreeGrafter"/>
</dbReference>
<organism evidence="11 12">
    <name type="scientific">Oncorhynchus tshawytscha</name>
    <name type="common">Chinook salmon</name>
    <name type="synonym">Salmo tshawytscha</name>
    <dbReference type="NCBI Taxonomy" id="74940"/>
    <lineage>
        <taxon>Eukaryota</taxon>
        <taxon>Metazoa</taxon>
        <taxon>Chordata</taxon>
        <taxon>Craniata</taxon>
        <taxon>Vertebrata</taxon>
        <taxon>Euteleostomi</taxon>
        <taxon>Actinopterygii</taxon>
        <taxon>Neopterygii</taxon>
        <taxon>Teleostei</taxon>
        <taxon>Protacanthopterygii</taxon>
        <taxon>Salmoniformes</taxon>
        <taxon>Salmonidae</taxon>
        <taxon>Salmoninae</taxon>
        <taxon>Oncorhynchus</taxon>
    </lineage>
</organism>
<dbReference type="GO" id="GO:0005879">
    <property type="term" value="C:axonemal microtubule"/>
    <property type="evidence" value="ECO:0007669"/>
    <property type="project" value="TreeGrafter"/>
</dbReference>
<evidence type="ECO:0000256" key="5">
    <source>
        <dbReference type="ARBA" id="ARBA00022701"/>
    </source>
</evidence>
<evidence type="ECO:0000313" key="12">
    <source>
        <dbReference type="Proteomes" id="UP000694402"/>
    </source>
</evidence>
<protein>
    <recommendedName>
        <fullName evidence="3">Centrosomal protein of 162 kDa</fullName>
    </recommendedName>
</protein>
<dbReference type="PANTHER" id="PTHR34031">
    <property type="entry name" value="CENTROSOMAL PROTEIN OF 162 KDA"/>
    <property type="match status" value="1"/>
</dbReference>
<accession>A0AAZ3SNW8</accession>
<reference evidence="12" key="1">
    <citation type="journal article" date="2018" name="PLoS ONE">
        <title>Chinook salmon (Oncorhynchus tshawytscha) genome and transcriptome.</title>
        <authorList>
            <person name="Christensen K.A."/>
            <person name="Leong J.S."/>
            <person name="Sakhrani D."/>
            <person name="Biagi C.A."/>
            <person name="Minkley D.R."/>
            <person name="Withler R.E."/>
            <person name="Rondeau E.B."/>
            <person name="Koop B.F."/>
            <person name="Devlin R.H."/>
        </authorList>
    </citation>
    <scope>NUCLEOTIDE SEQUENCE [LARGE SCALE GENOMIC DNA]</scope>
</reference>
<dbReference type="Proteomes" id="UP000694402">
    <property type="component" value="Unassembled WGS sequence"/>
</dbReference>
<keyword evidence="8" id="KW-0206">Cytoskeleton</keyword>
<sequence>MMRKERDLDKAQVVYTSGDKSFELQVAEDRHKEWYAENQELLDRDSARLRAATADTHKLTEQVEKLKMGVGKRANQSKTKERAGDAKRIKDLERQVKEMVKTIRQRNPNSLPALSAANAPAVEEDGGAKSSPPTQTRTLLERHIQRLEVELESHDDEVKCSLRAMEQQYEQIKLQDEQQISDLEQQFTQKHPVQTWSPGVWQAQVCSLQQELELLKENHQSRGRILQAEVHSLQEQLTQQAQGTAAFSRAGVLSQG</sequence>
<keyword evidence="4" id="KW-0963">Cytoplasm</keyword>
<keyword evidence="6" id="KW-0970">Cilium biogenesis/degradation</keyword>
<feature type="region of interest" description="Disordered" evidence="10">
    <location>
        <begin position="67"/>
        <end position="88"/>
    </location>
</feature>
<evidence type="ECO:0000256" key="7">
    <source>
        <dbReference type="ARBA" id="ARBA00023054"/>
    </source>
</evidence>
<evidence type="ECO:0000256" key="6">
    <source>
        <dbReference type="ARBA" id="ARBA00022794"/>
    </source>
</evidence>
<dbReference type="PANTHER" id="PTHR34031:SF1">
    <property type="entry name" value="CENTROSOMAL PROTEIN OF 162 KDA"/>
    <property type="match status" value="1"/>
</dbReference>
<feature type="coiled-coil region" evidence="9">
    <location>
        <begin position="137"/>
        <end position="186"/>
    </location>
</feature>
<comment type="similarity">
    <text evidence="2">Belongs to the CEP162 family.</text>
</comment>
<dbReference type="GO" id="GO:0060271">
    <property type="term" value="P:cilium assembly"/>
    <property type="evidence" value="ECO:0007669"/>
    <property type="project" value="TreeGrafter"/>
</dbReference>
<dbReference type="GO" id="GO:0034451">
    <property type="term" value="C:centriolar satellite"/>
    <property type="evidence" value="ECO:0007669"/>
    <property type="project" value="TreeGrafter"/>
</dbReference>
<reference evidence="11" key="3">
    <citation type="submission" date="2025-09" db="UniProtKB">
        <authorList>
            <consortium name="Ensembl"/>
        </authorList>
    </citation>
    <scope>IDENTIFICATION</scope>
</reference>
<evidence type="ECO:0000256" key="1">
    <source>
        <dbReference type="ARBA" id="ARBA00004114"/>
    </source>
</evidence>
<evidence type="ECO:0000256" key="2">
    <source>
        <dbReference type="ARBA" id="ARBA00009485"/>
    </source>
</evidence>
<evidence type="ECO:0000256" key="8">
    <source>
        <dbReference type="ARBA" id="ARBA00023212"/>
    </source>
</evidence>
<keyword evidence="7 9" id="KW-0175">Coiled coil</keyword>
<evidence type="ECO:0000256" key="9">
    <source>
        <dbReference type="SAM" id="Coils"/>
    </source>
</evidence>
<feature type="compositionally biased region" description="Basic and acidic residues" evidence="10">
    <location>
        <begin position="78"/>
        <end position="88"/>
    </location>
</feature>
<comment type="subcellular location">
    <subcellularLocation>
        <location evidence="1">Cytoplasm</location>
        <location evidence="1">Cytoskeleton</location>
        <location evidence="1">Microtubule organizing center</location>
        <location evidence="1">Centrosome</location>
        <location evidence="1">Centriole</location>
    </subcellularLocation>
</comment>
<keyword evidence="5" id="KW-0493">Microtubule</keyword>
<evidence type="ECO:0000256" key="3">
    <source>
        <dbReference type="ARBA" id="ARBA00021406"/>
    </source>
</evidence>
<dbReference type="GO" id="GO:0005814">
    <property type="term" value="C:centriole"/>
    <property type="evidence" value="ECO:0007669"/>
    <property type="project" value="UniProtKB-SubCell"/>
</dbReference>
<dbReference type="InterPro" id="IPR038774">
    <property type="entry name" value="CEP162-like"/>
</dbReference>
<evidence type="ECO:0000256" key="4">
    <source>
        <dbReference type="ARBA" id="ARBA00022490"/>
    </source>
</evidence>
<feature type="compositionally biased region" description="Low complexity" evidence="10">
    <location>
        <begin position="107"/>
        <end position="121"/>
    </location>
</feature>
<evidence type="ECO:0000256" key="10">
    <source>
        <dbReference type="SAM" id="MobiDB-lite"/>
    </source>
</evidence>
<dbReference type="Ensembl" id="ENSOTST00005160601.1">
    <property type="protein sequence ID" value="ENSOTSP00005154832.1"/>
    <property type="gene ID" value="ENSOTSG00005049065.1"/>
</dbReference>
<keyword evidence="12" id="KW-1185">Reference proteome</keyword>
<name>A0AAZ3SNW8_ONCTS</name>
<evidence type="ECO:0000313" key="11">
    <source>
        <dbReference type="Ensembl" id="ENSOTSP00005154832.1"/>
    </source>
</evidence>